<sequence>MRLSGTAVLLSLSLLGTMLATNPAASALSLSGSARIPGHAAGTFGGPGELGGPVGGLAWAPDGTAYTLDGARVLYRWNVRTGQPLSRQEVRAPATLPDAARGHGPRLRLGGYRADGRLRGPFIRAEGYKGEQPYQTAFTLLENGRRILGDVCQSSRIQPAGCSGRHAARVERMQAGRAVVQAGDRQGQPTRVTLPAGQVVALEPSLDGQFVAVLRLVQNTAGYDPNAQLWLDLIDLKGAQPEVRSRQLPGRAQTADSLPEVHWAGKGRVLTATSELNTETGGSTPHALRLWDLGSPQPLWTVNATQNLHSAVPSPDGRFFLTVRGGSVPEVHRVSDGRFVRALGAAVTAFTPLKGQRALVALDTGSGQSELRVLSPEGQGNRLGGVREGGVVQLAADANERHFVAGRPRSVDLLDRAGRTLHRWVVSSAPEELAFTADQRVVFARLIDHSPVGLWKGMAWNVRTGTPLPLPAATRPLRADLWVQEQRQNSARGFPFVRLRGLTPAGKVLWQEPWRQDWSAWFQPSPDGRSLLRMITRPIAGASEQRGAGLYRLDPGNGTASPGVTLRPALTGPYRGLRPLAFAPDRRHVLLGEGEGDGCGAEFHGLRLADLHTRTEVRLPGGLTSGLRRSTGCGYPVPFPEAAFTPGTHGALGLLVRDGNSLNWWLGKPRDTARTLPR</sequence>
<dbReference type="Proteomes" id="UP000002208">
    <property type="component" value="Chromosome"/>
</dbReference>
<dbReference type="InterPro" id="IPR015943">
    <property type="entry name" value="WD40/YVTN_repeat-like_dom_sf"/>
</dbReference>
<evidence type="ECO:0000313" key="2">
    <source>
        <dbReference type="EMBL" id="ACO47022.2"/>
    </source>
</evidence>
<reference evidence="2 3" key="1">
    <citation type="journal article" date="2009" name="PLoS Genet.">
        <title>Alliance of proteomics and genomics to unravel the specificities of Sahara bacterium Deinococcus deserti.</title>
        <authorList>
            <person name="de Groot A."/>
            <person name="Dulermo R."/>
            <person name="Ortet P."/>
            <person name="Blanchard L."/>
            <person name="Guerin P."/>
            <person name="Fernandez B."/>
            <person name="Vacherie B."/>
            <person name="Dossat C."/>
            <person name="Jolivet E."/>
            <person name="Siguier P."/>
            <person name="Chandler M."/>
            <person name="Barakat M."/>
            <person name="Dedieu A."/>
            <person name="Barbe V."/>
            <person name="Heulin T."/>
            <person name="Sommer S."/>
            <person name="Achouak W."/>
            <person name="Armengaud J."/>
        </authorList>
    </citation>
    <scope>NUCLEOTIDE SEQUENCE [LARGE SCALE GENOMIC DNA]</scope>
    <source>
        <strain evidence="3">DSM 17065 / CIP 109153 / LMG 22923 / VCD115</strain>
    </source>
</reference>
<dbReference type="STRING" id="546414.Deide_20171"/>
<keyword evidence="3" id="KW-1185">Reference proteome</keyword>
<keyword evidence="1" id="KW-0732">Signal</keyword>
<dbReference type="EMBL" id="CP001114">
    <property type="protein sequence ID" value="ACO47022.2"/>
    <property type="molecule type" value="Genomic_DNA"/>
</dbReference>
<proteinExistence type="predicted"/>
<gene>
    <name evidence="2" type="ordered locus">Deide_20171</name>
</gene>
<protein>
    <submittedName>
        <fullName evidence="2">Uncharacterized protein</fullName>
    </submittedName>
</protein>
<name>C1CY66_DEIDV</name>
<feature type="signal peptide" evidence="1">
    <location>
        <begin position="1"/>
        <end position="20"/>
    </location>
</feature>
<dbReference type="AlphaFoldDB" id="C1CY66"/>
<dbReference type="KEGG" id="ddr:Deide_20171"/>
<feature type="chain" id="PRO_5002905520" evidence="1">
    <location>
        <begin position="21"/>
        <end position="678"/>
    </location>
</feature>
<accession>C1CY66</accession>
<evidence type="ECO:0000256" key="1">
    <source>
        <dbReference type="SAM" id="SignalP"/>
    </source>
</evidence>
<organism evidence="2 3">
    <name type="scientific">Deinococcus deserti (strain DSM 17065 / CIP 109153 / LMG 22923 / VCD115)</name>
    <dbReference type="NCBI Taxonomy" id="546414"/>
    <lineage>
        <taxon>Bacteria</taxon>
        <taxon>Thermotogati</taxon>
        <taxon>Deinococcota</taxon>
        <taxon>Deinococci</taxon>
        <taxon>Deinococcales</taxon>
        <taxon>Deinococcaceae</taxon>
        <taxon>Deinococcus</taxon>
    </lineage>
</organism>
<evidence type="ECO:0000313" key="3">
    <source>
        <dbReference type="Proteomes" id="UP000002208"/>
    </source>
</evidence>
<dbReference type="SUPFAM" id="SSF82171">
    <property type="entry name" value="DPP6 N-terminal domain-like"/>
    <property type="match status" value="1"/>
</dbReference>
<dbReference type="Gene3D" id="2.130.10.10">
    <property type="entry name" value="YVTN repeat-like/Quinoprotein amine dehydrogenase"/>
    <property type="match status" value="1"/>
</dbReference>
<dbReference type="HOGENOM" id="CLU_405303_0_0_0"/>
<dbReference type="PaxDb" id="546414-Deide_20171"/>